<keyword evidence="2" id="KW-1185">Reference proteome</keyword>
<sequence length="182" mass="20725">MDQLNHLPRKPLVAIPKLLLRFLILLEIIDYGLSAVLFHLGLYPSFATQPSPWDLHSYRGFFPPTSPSPPPVSSLVIKKQLRTVAYSRFHSSGEEEEEEEESTCSVCLCRLEERRGPGARQLPARVPQAVHRCMGRHGKITCPLCRLQLLSAEEMEEGITCMTNHQKEEEQPLNIMLHGHEY</sequence>
<evidence type="ECO:0000313" key="1">
    <source>
        <dbReference type="EMBL" id="KAJ6816891.1"/>
    </source>
</evidence>
<reference evidence="1" key="1">
    <citation type="journal article" date="2023" name="GigaByte">
        <title>Genome assembly of the bearded iris, Iris pallida Lam.</title>
        <authorList>
            <person name="Bruccoleri R.E."/>
            <person name="Oakeley E.J."/>
            <person name="Faust A.M.E."/>
            <person name="Altorfer M."/>
            <person name="Dessus-Babus S."/>
            <person name="Burckhardt D."/>
            <person name="Oertli M."/>
            <person name="Naumann U."/>
            <person name="Petersen F."/>
            <person name="Wong J."/>
        </authorList>
    </citation>
    <scope>NUCLEOTIDE SEQUENCE</scope>
    <source>
        <strain evidence="1">GSM-AAB239-AS_SAM_17_03QT</strain>
    </source>
</reference>
<gene>
    <name evidence="1" type="ORF">M6B38_416230</name>
</gene>
<name>A0AAX6FLR1_IRIPA</name>
<accession>A0AAX6FLR1</accession>
<dbReference type="AlphaFoldDB" id="A0AAX6FLR1"/>
<evidence type="ECO:0000313" key="2">
    <source>
        <dbReference type="Proteomes" id="UP001140949"/>
    </source>
</evidence>
<dbReference type="EMBL" id="JANAVB010028034">
    <property type="protein sequence ID" value="KAJ6816891.1"/>
    <property type="molecule type" value="Genomic_DNA"/>
</dbReference>
<organism evidence="1 2">
    <name type="scientific">Iris pallida</name>
    <name type="common">Sweet iris</name>
    <dbReference type="NCBI Taxonomy" id="29817"/>
    <lineage>
        <taxon>Eukaryota</taxon>
        <taxon>Viridiplantae</taxon>
        <taxon>Streptophyta</taxon>
        <taxon>Embryophyta</taxon>
        <taxon>Tracheophyta</taxon>
        <taxon>Spermatophyta</taxon>
        <taxon>Magnoliopsida</taxon>
        <taxon>Liliopsida</taxon>
        <taxon>Asparagales</taxon>
        <taxon>Iridaceae</taxon>
        <taxon>Iridoideae</taxon>
        <taxon>Irideae</taxon>
        <taxon>Iris</taxon>
    </lineage>
</organism>
<protein>
    <submittedName>
        <fullName evidence="1">E3 ubiquitin-protein ligase RHA1B-like</fullName>
    </submittedName>
</protein>
<dbReference type="Proteomes" id="UP001140949">
    <property type="component" value="Unassembled WGS sequence"/>
</dbReference>
<comment type="caution">
    <text evidence="1">The sequence shown here is derived from an EMBL/GenBank/DDBJ whole genome shotgun (WGS) entry which is preliminary data.</text>
</comment>
<proteinExistence type="predicted"/>
<reference evidence="1" key="2">
    <citation type="submission" date="2023-04" db="EMBL/GenBank/DDBJ databases">
        <authorList>
            <person name="Bruccoleri R.E."/>
            <person name="Oakeley E.J."/>
            <person name="Faust A.-M."/>
            <person name="Dessus-Babus S."/>
            <person name="Altorfer M."/>
            <person name="Burckhardt D."/>
            <person name="Oertli M."/>
            <person name="Naumann U."/>
            <person name="Petersen F."/>
            <person name="Wong J."/>
        </authorList>
    </citation>
    <scope>NUCLEOTIDE SEQUENCE</scope>
    <source>
        <strain evidence="1">GSM-AAB239-AS_SAM_17_03QT</strain>
        <tissue evidence="1">Leaf</tissue>
    </source>
</reference>